<dbReference type="Proteomes" id="UP000663843">
    <property type="component" value="Unassembled WGS sequence"/>
</dbReference>
<dbReference type="Pfam" id="PF12937">
    <property type="entry name" value="F-box-like"/>
    <property type="match status" value="1"/>
</dbReference>
<feature type="transmembrane region" description="Helical" evidence="1">
    <location>
        <begin position="127"/>
        <end position="147"/>
    </location>
</feature>
<accession>A0A8H2XWI9</accession>
<keyword evidence="1" id="KW-1133">Transmembrane helix</keyword>
<dbReference type="SUPFAM" id="SSF81383">
    <property type="entry name" value="F-box domain"/>
    <property type="match status" value="1"/>
</dbReference>
<feature type="domain" description="F-box" evidence="2">
    <location>
        <begin position="4"/>
        <end position="63"/>
    </location>
</feature>
<evidence type="ECO:0000313" key="4">
    <source>
        <dbReference type="Proteomes" id="UP000663843"/>
    </source>
</evidence>
<name>A0A8H2XWI9_9AGAM</name>
<keyword evidence="1" id="KW-0812">Transmembrane</keyword>
<evidence type="ECO:0000313" key="3">
    <source>
        <dbReference type="EMBL" id="CAE6437043.1"/>
    </source>
</evidence>
<dbReference type="AlphaFoldDB" id="A0A8H2XWI9"/>
<dbReference type="Gene3D" id="1.20.1280.50">
    <property type="match status" value="1"/>
</dbReference>
<evidence type="ECO:0000259" key="2">
    <source>
        <dbReference type="Pfam" id="PF12937"/>
    </source>
</evidence>
<reference evidence="3" key="1">
    <citation type="submission" date="2021-01" db="EMBL/GenBank/DDBJ databases">
        <authorList>
            <person name="Kaushik A."/>
        </authorList>
    </citation>
    <scope>NUCLEOTIDE SEQUENCE</scope>
    <source>
        <strain evidence="3">AG2-2IIIB</strain>
    </source>
</reference>
<evidence type="ECO:0000256" key="1">
    <source>
        <dbReference type="SAM" id="Phobius"/>
    </source>
</evidence>
<dbReference type="InterPro" id="IPR001810">
    <property type="entry name" value="F-box_dom"/>
</dbReference>
<dbReference type="InterPro" id="IPR036047">
    <property type="entry name" value="F-box-like_dom_sf"/>
</dbReference>
<dbReference type="EMBL" id="CAJMWT010002242">
    <property type="protein sequence ID" value="CAE6437043.1"/>
    <property type="molecule type" value="Genomic_DNA"/>
</dbReference>
<protein>
    <recommendedName>
        <fullName evidence="2">F-box domain-containing protein</fullName>
    </recommendedName>
</protein>
<gene>
    <name evidence="3" type="ORF">RDB_LOCUS71034</name>
</gene>
<comment type="caution">
    <text evidence="3">The sequence shown here is derived from an EMBL/GenBank/DDBJ whole genome shotgun (WGS) entry which is preliminary data.</text>
</comment>
<proteinExistence type="predicted"/>
<sequence>MQSINELPVEVLSRIFILGEKMQRGPRALRLPYVGFQDLVVQVCRHWREVAISTPELWTYIFISHPPPHLNADLYISRSGCLPLDIDLDMKSSFIQPIHPFRESEQAERALETLDFIEKAGGRRDRWGSLIIFSKALFAIITIYSFFTRTPTPVLRFVSIKWKSFSDIAQDQEQIGIEKFGLSKPTLAHGPERPRLSHIELNGLPKHFMFDNRLPLVSNLTRFTFVCSETMSLPLHHEFSMVLSASPQLEHLSVDLRDALYDIEEIELEPAAIAPIQVRLPFLRSFLLDTSHLYQWSLHLLQLVDAPGVEYLNLNTEGDSLHPIPVELYEYLAKGRINNVLQCYVPLDDISPDSGPIFPRLGHLNIERMSHSVNNISLIFTTFPMVTHVTIGGSGALALHEYPDYLLNASHFTYINDNSVDPAVVVGFSNSRAAYKPISTFVWCTAQPEYLRMQLGLEDNENWDSGSDRHYHSPPKLRVDHLIIRQIDQTHAYLESDDEAFVSLDDEDDDLGFDVDEFVVTNWDD</sequence>
<keyword evidence="1" id="KW-0472">Membrane</keyword>
<organism evidence="3 4">
    <name type="scientific">Rhizoctonia solani</name>
    <dbReference type="NCBI Taxonomy" id="456999"/>
    <lineage>
        <taxon>Eukaryota</taxon>
        <taxon>Fungi</taxon>
        <taxon>Dikarya</taxon>
        <taxon>Basidiomycota</taxon>
        <taxon>Agaricomycotina</taxon>
        <taxon>Agaricomycetes</taxon>
        <taxon>Cantharellales</taxon>
        <taxon>Ceratobasidiaceae</taxon>
        <taxon>Rhizoctonia</taxon>
    </lineage>
</organism>